<evidence type="ECO:0000313" key="6">
    <source>
        <dbReference type="Proteomes" id="UP000198860"/>
    </source>
</evidence>
<evidence type="ECO:0000256" key="1">
    <source>
        <dbReference type="ARBA" id="ARBA00004924"/>
    </source>
</evidence>
<dbReference type="EMBL" id="FNIZ01000002">
    <property type="protein sequence ID" value="SDN95066.1"/>
    <property type="molecule type" value="Genomic_DNA"/>
</dbReference>
<gene>
    <name evidence="5" type="ORF">SAMN05421677_10234</name>
</gene>
<dbReference type="GO" id="GO:0016881">
    <property type="term" value="F:acid-amino acid ligase activity"/>
    <property type="evidence" value="ECO:0007669"/>
    <property type="project" value="UniProtKB-ARBA"/>
</dbReference>
<evidence type="ECO:0000256" key="2">
    <source>
        <dbReference type="ARBA" id="ARBA00007832"/>
    </source>
</evidence>
<dbReference type="RefSeq" id="WP_089650828.1">
    <property type="nucleotide sequence ID" value="NZ_FNIZ01000002.1"/>
</dbReference>
<dbReference type="Gene3D" id="1.10.510.40">
    <property type="match status" value="1"/>
</dbReference>
<reference evidence="6" key="1">
    <citation type="submission" date="2016-10" db="EMBL/GenBank/DDBJ databases">
        <authorList>
            <person name="Varghese N."/>
            <person name="Submissions S."/>
        </authorList>
    </citation>
    <scope>NUCLEOTIDE SEQUENCE [LARGE SCALE GENOMIC DNA]</scope>
    <source>
        <strain evidence="6">CGMCC 1.3703</strain>
    </source>
</reference>
<dbReference type="AlphaFoldDB" id="A0A1H0FKB7"/>
<dbReference type="Pfam" id="PF06276">
    <property type="entry name" value="FhuF"/>
    <property type="match status" value="1"/>
</dbReference>
<dbReference type="InterPro" id="IPR007310">
    <property type="entry name" value="Aerobactin_biosyn_IucA/IucC_N"/>
</dbReference>
<name>A0A1H0FKB7_HALAD</name>
<evidence type="ECO:0000313" key="5">
    <source>
        <dbReference type="EMBL" id="SDN95066.1"/>
    </source>
</evidence>
<comment type="pathway">
    <text evidence="1">Siderophore biosynthesis.</text>
</comment>
<accession>A0A1H0FKB7</accession>
<organism evidence="5 6">
    <name type="scientific">Halobacillus aidingensis</name>
    <dbReference type="NCBI Taxonomy" id="240303"/>
    <lineage>
        <taxon>Bacteria</taxon>
        <taxon>Bacillati</taxon>
        <taxon>Bacillota</taxon>
        <taxon>Bacilli</taxon>
        <taxon>Bacillales</taxon>
        <taxon>Bacillaceae</taxon>
        <taxon>Halobacillus</taxon>
    </lineage>
</organism>
<comment type="similarity">
    <text evidence="2">Belongs to the IucA/IucC family.</text>
</comment>
<evidence type="ECO:0000259" key="4">
    <source>
        <dbReference type="Pfam" id="PF06276"/>
    </source>
</evidence>
<protein>
    <submittedName>
        <fullName evidence="5">Siderophore synthetase component</fullName>
    </submittedName>
</protein>
<dbReference type="InterPro" id="IPR037455">
    <property type="entry name" value="LucA/IucC-like"/>
</dbReference>
<dbReference type="PANTHER" id="PTHR34384">
    <property type="entry name" value="L-2,3-DIAMINOPROPANOATE--CITRATE LIGASE"/>
    <property type="match status" value="1"/>
</dbReference>
<feature type="domain" description="Aerobactin siderophore biosynthesis IucA/IucC-like C-terminal" evidence="4">
    <location>
        <begin position="468"/>
        <end position="630"/>
    </location>
</feature>
<dbReference type="PANTHER" id="PTHR34384:SF6">
    <property type="entry name" value="STAPHYLOFERRIN B SYNTHASE"/>
    <property type="match status" value="1"/>
</dbReference>
<dbReference type="Pfam" id="PF04183">
    <property type="entry name" value="IucA_IucC"/>
    <property type="match status" value="1"/>
</dbReference>
<dbReference type="Proteomes" id="UP000198860">
    <property type="component" value="Unassembled WGS sequence"/>
</dbReference>
<keyword evidence="6" id="KW-1185">Reference proteome</keyword>
<dbReference type="OrthoDB" id="495728at2"/>
<proteinExistence type="inferred from homology"/>
<feature type="domain" description="Aerobactin siderophore biosynthesis IucA/IucC N-terminal" evidence="3">
    <location>
        <begin position="207"/>
        <end position="436"/>
    </location>
</feature>
<sequence length="643" mass="73198">MILPLTERMNARNPGLHKEEDQAFQFLNSAYPAYTARFFECRAEARKGILLKLANSIIRENIDDLYSGAIPMDGENSYLGRTIFEGGDSPLEKDRTYLLVQKQGNKILFPVLNRSAFRFVEVDVPLLVEGRGVRPVSSASELVFLLFKKEDYPNRDTFVLELNNGTANLALALTFHEEWKQAVRTEAANLEVETSIDYVLEKGEDAHLFFEQLVVEGHHLHPGAKTKIGLTYEDTFRYSPEFHQTFPIRLAAVKNTLVLSTGTTFESSFPETAEAGKKELKDRGYVEDSYTILPVHPWQFEHAIPEIYQKEIEDEEVILLSSRPMGAEATSSFRTVAPKRKEAPVLKLAVNSQMTSTVRSISTQTAMNSTVFSKMMEEIKDREPHLHSFVPLNEWGGAAFRSEERLKSRNLTMLIRESLHPHLEEGEVAVAGMSLYAQSPISGLTILHELVQEFETKHHLSRTEAAKEFFCHYIQKVLPGYMTMMVKYGVALEGHLQNSLPVFKNGRLTRFFFRDWGGARVYAERLRNQGISPKFAADSVSVTNDRSQVHNKLYYTVFQNHLGEIIRQLVTYSGLPEETFWMEVKRVVKEELDRLSLVDDLAVQVAEDRTFLFQPTVMHKSLTQMRLSNSKGDAYTEVPNPLA</sequence>
<dbReference type="STRING" id="240303.SAMN05421677_10234"/>
<dbReference type="GO" id="GO:0019290">
    <property type="term" value="P:siderophore biosynthetic process"/>
    <property type="evidence" value="ECO:0007669"/>
    <property type="project" value="InterPro"/>
</dbReference>
<evidence type="ECO:0000259" key="3">
    <source>
        <dbReference type="Pfam" id="PF04183"/>
    </source>
</evidence>
<dbReference type="InterPro" id="IPR022770">
    <property type="entry name" value="IucA/IucC-like_C"/>
</dbReference>